<evidence type="ECO:0000256" key="2">
    <source>
        <dbReference type="ARBA" id="ARBA00022980"/>
    </source>
</evidence>
<organism evidence="7 8">
    <name type="scientific">Candidatus Malacoplasma girerdii</name>
    <dbReference type="NCBI Taxonomy" id="1318617"/>
    <lineage>
        <taxon>Bacteria</taxon>
        <taxon>Bacillati</taxon>
        <taxon>Mycoplasmatota</taxon>
        <taxon>Mycoplasmoidales</taxon>
        <taxon>Mycoplasmoidaceae</taxon>
        <taxon>Malacoplasma</taxon>
    </lineage>
</organism>
<name>A0A097STQ2_9BACT</name>
<protein>
    <recommendedName>
        <fullName evidence="4 5">Large ribosomal subunit protein bL34</fullName>
    </recommendedName>
</protein>
<comment type="similarity">
    <text evidence="1 5">Belongs to the bacterial ribosomal protein bL34 family.</text>
</comment>
<dbReference type="PROSITE" id="PS00784">
    <property type="entry name" value="RIBOSOMAL_L34"/>
    <property type="match status" value="1"/>
</dbReference>
<dbReference type="AlphaFoldDB" id="A0A097STQ2"/>
<evidence type="ECO:0000313" key="8">
    <source>
        <dbReference type="Proteomes" id="UP000030066"/>
    </source>
</evidence>
<keyword evidence="3 5" id="KW-0687">Ribonucleoprotein</keyword>
<dbReference type="InterPro" id="IPR020939">
    <property type="entry name" value="Ribosomal_bL34_CS"/>
</dbReference>
<dbReference type="HAMAP" id="MF_00391">
    <property type="entry name" value="Ribosomal_bL34"/>
    <property type="match status" value="1"/>
</dbReference>
<dbReference type="Pfam" id="PF00468">
    <property type="entry name" value="Ribosomal_L34"/>
    <property type="match status" value="1"/>
</dbReference>
<sequence length="47" mass="5475">MKRTFQPNKRKRAKVSGFRKRSSTSKGRKLLAKRRLKGRVKLSSADE</sequence>
<dbReference type="EMBL" id="CP007711">
    <property type="protein sequence ID" value="AIV03959.1"/>
    <property type="molecule type" value="Genomic_DNA"/>
</dbReference>
<dbReference type="Gene3D" id="1.10.287.3980">
    <property type="match status" value="1"/>
</dbReference>
<dbReference type="eggNOG" id="COG0230">
    <property type="taxonomic scope" value="Bacteria"/>
</dbReference>
<evidence type="ECO:0000256" key="1">
    <source>
        <dbReference type="ARBA" id="ARBA00010111"/>
    </source>
</evidence>
<evidence type="ECO:0000256" key="6">
    <source>
        <dbReference type="SAM" id="MobiDB-lite"/>
    </source>
</evidence>
<keyword evidence="2 5" id="KW-0689">Ribosomal protein</keyword>
<dbReference type="GO" id="GO:0005840">
    <property type="term" value="C:ribosome"/>
    <property type="evidence" value="ECO:0007669"/>
    <property type="project" value="UniProtKB-KW"/>
</dbReference>
<evidence type="ECO:0000256" key="4">
    <source>
        <dbReference type="ARBA" id="ARBA00035177"/>
    </source>
</evidence>
<evidence type="ECO:0000256" key="3">
    <source>
        <dbReference type="ARBA" id="ARBA00023274"/>
    </source>
</evidence>
<evidence type="ECO:0000313" key="7">
    <source>
        <dbReference type="EMBL" id="AIV03959.1"/>
    </source>
</evidence>
<dbReference type="KEGG" id="mgj:MGM1_6110"/>
<reference evidence="7 8" key="1">
    <citation type="journal article" date="2014" name="PLoS ONE">
        <title>An emerging Mycoplasma associated with trichomoniasis, vaginal infection and disease.</title>
        <authorList>
            <consortium name="Vaginal Microbiome Consortium"/>
            <person name="Fettweis J.M."/>
            <person name="Serrano M.G."/>
            <person name="Huang B."/>
            <person name="Brooks J.P."/>
            <person name="Glascock A.L."/>
            <person name="Sheth N.U."/>
            <person name="Strauss J.F.III."/>
            <person name="Jefferson K.K."/>
            <person name="Buck G.A."/>
        </authorList>
    </citation>
    <scope>NUCLEOTIDE SEQUENCE [LARGE SCALE GENOMIC DNA]</scope>
    <source>
        <strain evidence="7 8">VCU_M1</strain>
    </source>
</reference>
<feature type="compositionally biased region" description="Basic residues" evidence="6">
    <location>
        <begin position="1"/>
        <end position="40"/>
    </location>
</feature>
<evidence type="ECO:0000256" key="5">
    <source>
        <dbReference type="HAMAP-Rule" id="MF_00391"/>
    </source>
</evidence>
<dbReference type="FunFam" id="1.10.287.3980:FF:000001">
    <property type="entry name" value="Mitochondrial ribosomal protein L34"/>
    <property type="match status" value="1"/>
</dbReference>
<dbReference type="GO" id="GO:0003735">
    <property type="term" value="F:structural constituent of ribosome"/>
    <property type="evidence" value="ECO:0007669"/>
    <property type="project" value="InterPro"/>
</dbReference>
<gene>
    <name evidence="5 7" type="primary">rpmH</name>
    <name evidence="7" type="ORF">MGM1_6110</name>
</gene>
<dbReference type="GO" id="GO:1990904">
    <property type="term" value="C:ribonucleoprotein complex"/>
    <property type="evidence" value="ECO:0007669"/>
    <property type="project" value="UniProtKB-KW"/>
</dbReference>
<dbReference type="Proteomes" id="UP000030066">
    <property type="component" value="Chromosome"/>
</dbReference>
<dbReference type="HOGENOM" id="CLU_129938_2_0_14"/>
<accession>A0A097STQ2</accession>
<dbReference type="NCBIfam" id="TIGR01030">
    <property type="entry name" value="rpmH_bact"/>
    <property type="match status" value="1"/>
</dbReference>
<feature type="region of interest" description="Disordered" evidence="6">
    <location>
        <begin position="1"/>
        <end position="47"/>
    </location>
</feature>
<proteinExistence type="inferred from homology"/>
<keyword evidence="8" id="KW-1185">Reference proteome</keyword>
<dbReference type="STRING" id="1318617.MGM1_6110"/>
<dbReference type="InterPro" id="IPR000271">
    <property type="entry name" value="Ribosomal_bL34"/>
</dbReference>
<dbReference type="GO" id="GO:0006412">
    <property type="term" value="P:translation"/>
    <property type="evidence" value="ECO:0007669"/>
    <property type="project" value="UniProtKB-UniRule"/>
</dbReference>